<dbReference type="PANTHER" id="PTHR43311:SF1">
    <property type="entry name" value="GLUTAMYL-Q TRNA(ASP) SYNTHETASE"/>
    <property type="match status" value="1"/>
</dbReference>
<dbReference type="GO" id="GO:0005829">
    <property type="term" value="C:cytosol"/>
    <property type="evidence" value="ECO:0007669"/>
    <property type="project" value="TreeGrafter"/>
</dbReference>
<feature type="binding site" evidence="7">
    <location>
        <position position="102"/>
    </location>
    <ligand>
        <name>Zn(2+)</name>
        <dbReference type="ChEBI" id="CHEBI:29105"/>
    </ligand>
</feature>
<dbReference type="Pfam" id="PF00749">
    <property type="entry name" value="tRNA-synt_1c"/>
    <property type="match status" value="1"/>
</dbReference>
<accession>A0A1B4XEC8</accession>
<dbReference type="PRINTS" id="PR00987">
    <property type="entry name" value="TRNASYNTHGLU"/>
</dbReference>
<dbReference type="GO" id="GO:0006400">
    <property type="term" value="P:tRNA modification"/>
    <property type="evidence" value="ECO:0007669"/>
    <property type="project" value="InterPro"/>
</dbReference>
<feature type="short sequence motif" description="'KMSKS' region" evidence="7">
    <location>
        <begin position="236"/>
        <end position="240"/>
    </location>
</feature>
<evidence type="ECO:0000256" key="7">
    <source>
        <dbReference type="HAMAP-Rule" id="MF_01428"/>
    </source>
</evidence>
<name>A0A1B4XEC8_9GAMM</name>
<evidence type="ECO:0000256" key="8">
    <source>
        <dbReference type="RuleBase" id="RU363037"/>
    </source>
</evidence>
<evidence type="ECO:0000256" key="3">
    <source>
        <dbReference type="ARBA" id="ARBA00022741"/>
    </source>
</evidence>
<dbReference type="KEGG" id="slim:SCL_0840"/>
<keyword evidence="5 7" id="KW-0067">ATP-binding</keyword>
<feature type="binding site" evidence="7">
    <location>
        <position position="104"/>
    </location>
    <ligand>
        <name>Zn(2+)</name>
        <dbReference type="ChEBI" id="CHEBI:29105"/>
    </ligand>
</feature>
<dbReference type="NCBIfam" id="TIGR03838">
    <property type="entry name" value="queuosine_YadB"/>
    <property type="match status" value="1"/>
</dbReference>
<dbReference type="EMBL" id="AP014879">
    <property type="protein sequence ID" value="BAV33160.1"/>
    <property type="molecule type" value="Genomic_DNA"/>
</dbReference>
<evidence type="ECO:0000256" key="4">
    <source>
        <dbReference type="ARBA" id="ARBA00022833"/>
    </source>
</evidence>
<dbReference type="FunFam" id="3.40.50.620:FF:000093">
    <property type="entry name" value="Glutamyl-Q tRNA(Asp) synthetase"/>
    <property type="match status" value="1"/>
</dbReference>
<evidence type="ECO:0000256" key="5">
    <source>
        <dbReference type="ARBA" id="ARBA00022840"/>
    </source>
</evidence>
<keyword evidence="2 7" id="KW-0479">Metal-binding</keyword>
<feature type="short sequence motif" description="'HIGH' region" evidence="7">
    <location>
        <begin position="13"/>
        <end position="23"/>
    </location>
</feature>
<evidence type="ECO:0000313" key="11">
    <source>
        <dbReference type="Proteomes" id="UP000243180"/>
    </source>
</evidence>
<feature type="binding site" evidence="7">
    <location>
        <position position="46"/>
    </location>
    <ligand>
        <name>L-glutamate</name>
        <dbReference type="ChEBI" id="CHEBI:29985"/>
    </ligand>
</feature>
<dbReference type="InParanoid" id="A0A1B4XEC8"/>
<feature type="binding site" evidence="7">
    <location>
        <position position="239"/>
    </location>
    <ligand>
        <name>ATP</name>
        <dbReference type="ChEBI" id="CHEBI:30616"/>
    </ligand>
</feature>
<feature type="domain" description="Glutamyl/glutaminyl-tRNA synthetase class Ib catalytic" evidence="9">
    <location>
        <begin position="8"/>
        <end position="243"/>
    </location>
</feature>
<dbReference type="PANTHER" id="PTHR43311">
    <property type="entry name" value="GLUTAMATE--TRNA LIGASE"/>
    <property type="match status" value="1"/>
</dbReference>
<dbReference type="HAMAP" id="MF_01428">
    <property type="entry name" value="Glu_Q_tRNA_synth"/>
    <property type="match status" value="1"/>
</dbReference>
<keyword evidence="3 7" id="KW-0547">Nucleotide-binding</keyword>
<dbReference type="InterPro" id="IPR014729">
    <property type="entry name" value="Rossmann-like_a/b/a_fold"/>
</dbReference>
<proteinExistence type="inferred from homology"/>
<evidence type="ECO:0000256" key="1">
    <source>
        <dbReference type="ARBA" id="ARBA00022598"/>
    </source>
</evidence>
<reference evidence="10 11" key="1">
    <citation type="submission" date="2015-05" db="EMBL/GenBank/DDBJ databases">
        <title>Complete genome sequence of a sulfur-oxidizing gammaproteobacterium strain HA5.</title>
        <authorList>
            <person name="Miura A."/>
            <person name="Kojima H."/>
            <person name="Fukui M."/>
        </authorList>
    </citation>
    <scope>NUCLEOTIDE SEQUENCE [LARGE SCALE GENOMIC DNA]</scope>
    <source>
        <strain evidence="10 11">HA5</strain>
    </source>
</reference>
<dbReference type="GO" id="GO:0008270">
    <property type="term" value="F:zinc ion binding"/>
    <property type="evidence" value="ECO:0007669"/>
    <property type="project" value="UniProtKB-UniRule"/>
</dbReference>
<dbReference type="Gene3D" id="3.40.50.620">
    <property type="entry name" value="HUPs"/>
    <property type="match status" value="1"/>
</dbReference>
<dbReference type="InterPro" id="IPR022380">
    <property type="entry name" value="Glu-Q_tRNA(Asp)_Synthase"/>
</dbReference>
<dbReference type="Proteomes" id="UP000243180">
    <property type="component" value="Chromosome"/>
</dbReference>
<feature type="binding site" evidence="7">
    <location>
        <position position="198"/>
    </location>
    <ligand>
        <name>L-glutamate</name>
        <dbReference type="ChEBI" id="CHEBI:29985"/>
    </ligand>
</feature>
<dbReference type="RefSeq" id="WP_096360044.1">
    <property type="nucleotide sequence ID" value="NZ_AP014879.1"/>
</dbReference>
<dbReference type="GO" id="GO:0006424">
    <property type="term" value="P:glutamyl-tRNA aminoacylation"/>
    <property type="evidence" value="ECO:0007669"/>
    <property type="project" value="InterPro"/>
</dbReference>
<evidence type="ECO:0000256" key="6">
    <source>
        <dbReference type="ARBA" id="ARBA00023146"/>
    </source>
</evidence>
<sequence length="299" mass="32941">MKSSEPYRGRFAPSPTGPLHFGSMVAAAGSFLQAKSRGGEWLVRMEDLDPPREAPGAADDILRTLEAFGLHWDGEVVYQSRRHALYEEALEKLRARNALYACACSRREIADSSVNGVDGLVYPGTCRGGIAPGRAPRAWRVKVDGQKIEFIDAIQGRMVRDLAVDFGDFVVRRADGFFAYQLAVVADDAAQGITAIVRGADLIESTPRQIHLQRLLDLPTPDYLHLPVALNARSEKLSKQTLAAPLDAARPMPALLQVMRFLGQEVPPELADGSLADFWRWAVMHWDMTRVPRVAGIIV</sequence>
<evidence type="ECO:0000256" key="2">
    <source>
        <dbReference type="ARBA" id="ARBA00022723"/>
    </source>
</evidence>
<dbReference type="GO" id="GO:0004818">
    <property type="term" value="F:glutamate-tRNA ligase activity"/>
    <property type="evidence" value="ECO:0007669"/>
    <property type="project" value="TreeGrafter"/>
</dbReference>
<dbReference type="OrthoDB" id="9807503at2"/>
<keyword evidence="6 7" id="KW-0030">Aminoacyl-tRNA synthetase</keyword>
<dbReference type="InterPro" id="IPR000924">
    <property type="entry name" value="Glu/Gln-tRNA-synth"/>
</dbReference>
<dbReference type="InterPro" id="IPR020058">
    <property type="entry name" value="Glu/Gln-tRNA-synth_Ib_cat-dom"/>
</dbReference>
<evidence type="ECO:0000259" key="9">
    <source>
        <dbReference type="Pfam" id="PF00749"/>
    </source>
</evidence>
<dbReference type="AlphaFoldDB" id="A0A1B4XEC8"/>
<protein>
    <recommendedName>
        <fullName evidence="7">Glutamyl-Q tRNA(Asp) synthetase</fullName>
        <shortName evidence="7">Glu-Q-RSs</shortName>
        <ecNumber evidence="7">6.1.1.-</ecNumber>
    </recommendedName>
</protein>
<feature type="binding site" evidence="7">
    <location>
        <begin position="10"/>
        <end position="14"/>
    </location>
    <ligand>
        <name>L-glutamate</name>
        <dbReference type="ChEBI" id="CHEBI:29985"/>
    </ligand>
</feature>
<organism evidence="10 11">
    <name type="scientific">Sulfuricaulis limicola</name>
    <dbReference type="NCBI Taxonomy" id="1620215"/>
    <lineage>
        <taxon>Bacteria</taxon>
        <taxon>Pseudomonadati</taxon>
        <taxon>Pseudomonadota</taxon>
        <taxon>Gammaproteobacteria</taxon>
        <taxon>Acidiferrobacterales</taxon>
        <taxon>Acidiferrobacteraceae</taxon>
        <taxon>Sulfuricaulis</taxon>
    </lineage>
</organism>
<comment type="similarity">
    <text evidence="7">Belongs to the class-I aminoacyl-tRNA synthetase family. GluQ subfamily.</text>
</comment>
<feature type="binding site" evidence="7">
    <location>
        <position position="122"/>
    </location>
    <ligand>
        <name>Zn(2+)</name>
        <dbReference type="ChEBI" id="CHEBI:29105"/>
    </ligand>
</feature>
<feature type="binding site" evidence="7">
    <location>
        <position position="180"/>
    </location>
    <ligand>
        <name>L-glutamate</name>
        <dbReference type="ChEBI" id="CHEBI:29985"/>
    </ligand>
</feature>
<dbReference type="NCBIfam" id="NF004314">
    <property type="entry name" value="PRK05710.1-3"/>
    <property type="match status" value="1"/>
</dbReference>
<dbReference type="SUPFAM" id="SSF52374">
    <property type="entry name" value="Nucleotidylyl transferase"/>
    <property type="match status" value="1"/>
</dbReference>
<keyword evidence="4 7" id="KW-0862">Zinc</keyword>
<feature type="binding site" evidence="7">
    <location>
        <position position="126"/>
    </location>
    <ligand>
        <name>Zn(2+)</name>
        <dbReference type="ChEBI" id="CHEBI:29105"/>
    </ligand>
</feature>
<gene>
    <name evidence="7" type="primary">gluQ</name>
    <name evidence="10" type="ORF">SCL_0840</name>
</gene>
<keyword evidence="1 7" id="KW-0436">Ligase</keyword>
<dbReference type="EC" id="6.1.1.-" evidence="7"/>
<dbReference type="InterPro" id="IPR049940">
    <property type="entry name" value="GluQ/Sye"/>
</dbReference>
<dbReference type="NCBIfam" id="NF004313">
    <property type="entry name" value="PRK05710.1-2"/>
    <property type="match status" value="1"/>
</dbReference>
<comment type="cofactor">
    <cofactor evidence="7">
        <name>Zn(2+)</name>
        <dbReference type="ChEBI" id="CHEBI:29105"/>
    </cofactor>
    <text evidence="7">Binds 1 zinc ion per subunit.</text>
</comment>
<keyword evidence="8" id="KW-0648">Protein biosynthesis</keyword>
<keyword evidence="11" id="KW-1185">Reference proteome</keyword>
<evidence type="ECO:0000313" key="10">
    <source>
        <dbReference type="EMBL" id="BAV33160.1"/>
    </source>
</evidence>
<comment type="function">
    <text evidence="7">Catalyzes the tRNA-independent activation of glutamate in presence of ATP and the subsequent transfer of glutamate onto a tRNA(Asp). Glutamate is transferred on the 2-amino-5-(4,5-dihydroxy-2-cyclopenten-1-yl) moiety of the queuosine in the wobble position of the QUC anticodon.</text>
</comment>
<dbReference type="GO" id="GO:0005524">
    <property type="term" value="F:ATP binding"/>
    <property type="evidence" value="ECO:0007669"/>
    <property type="project" value="UniProtKB-KW"/>
</dbReference>
<dbReference type="FunCoup" id="A0A1B4XEC8">
    <property type="interactions" value="40"/>
</dbReference>